<sequence length="76" mass="8470">MSRSRTVGLFLLVTFVFGTGFPAVKAGLSFIPPLFFAAARSYLSAVLLLVYVGVTMEYWRPRSRQDWIAYSPEGCS</sequence>
<keyword evidence="1" id="KW-0812">Transmembrane</keyword>
<feature type="transmembrane region" description="Helical" evidence="1">
    <location>
        <begin position="32"/>
        <end position="54"/>
    </location>
</feature>
<keyword evidence="1" id="KW-0472">Membrane</keyword>
<organism evidence="2 3">
    <name type="scientific">Halapricum hydrolyticum</name>
    <dbReference type="NCBI Taxonomy" id="2979991"/>
    <lineage>
        <taxon>Archaea</taxon>
        <taxon>Methanobacteriati</taxon>
        <taxon>Methanobacteriota</taxon>
        <taxon>Stenosarchaea group</taxon>
        <taxon>Halobacteria</taxon>
        <taxon>Halobacteriales</taxon>
        <taxon>Haloarculaceae</taxon>
        <taxon>Halapricum</taxon>
    </lineage>
</organism>
<accession>A0AAE3LIR4</accession>
<proteinExistence type="predicted"/>
<gene>
    <name evidence="2" type="ORF">OB914_14785</name>
</gene>
<comment type="caution">
    <text evidence="2">The sequence shown here is derived from an EMBL/GenBank/DDBJ whole genome shotgun (WGS) entry which is preliminary data.</text>
</comment>
<dbReference type="RefSeq" id="WP_315910577.1">
    <property type="nucleotide sequence ID" value="NZ_JAOPKD010000022.1"/>
</dbReference>
<evidence type="ECO:0000313" key="2">
    <source>
        <dbReference type="EMBL" id="MCU4728219.1"/>
    </source>
</evidence>
<evidence type="ECO:0000313" key="3">
    <source>
        <dbReference type="Proteomes" id="UP001209746"/>
    </source>
</evidence>
<dbReference type="EMBL" id="JAOPKD010000022">
    <property type="protein sequence ID" value="MCU4728219.1"/>
    <property type="molecule type" value="Genomic_DNA"/>
</dbReference>
<keyword evidence="1" id="KW-1133">Transmembrane helix</keyword>
<protein>
    <submittedName>
        <fullName evidence="2">EamA family transporter</fullName>
    </submittedName>
</protein>
<reference evidence="2" key="1">
    <citation type="submission" date="2023-02" db="EMBL/GenBank/DDBJ databases">
        <title>Enrichment on poylsaccharides allowed isolation of novel metabolic and taxonomic groups of Haloarchaea.</title>
        <authorList>
            <person name="Sorokin D.Y."/>
            <person name="Elcheninov A.G."/>
            <person name="Khizhniak T.V."/>
            <person name="Kolganova T.V."/>
            <person name="Kublanov I.V."/>
        </authorList>
    </citation>
    <scope>NUCLEOTIDE SEQUENCE</scope>
    <source>
        <strain evidence="2">HArc-curdl7</strain>
    </source>
</reference>
<dbReference type="AlphaFoldDB" id="A0AAE3LIR4"/>
<name>A0AAE3LIR4_9EURY</name>
<dbReference type="Proteomes" id="UP001209746">
    <property type="component" value="Unassembled WGS sequence"/>
</dbReference>
<evidence type="ECO:0000256" key="1">
    <source>
        <dbReference type="SAM" id="Phobius"/>
    </source>
</evidence>